<dbReference type="EMBL" id="MELK01000042">
    <property type="protein sequence ID" value="OFW56641.1"/>
    <property type="molecule type" value="Genomic_DNA"/>
</dbReference>
<feature type="domain" description="Nmd3 N-terminal" evidence="1">
    <location>
        <begin position="32"/>
        <end position="121"/>
    </location>
</feature>
<reference evidence="2 3" key="1">
    <citation type="journal article" date="2016" name="Nat. Commun.">
        <title>Thousands of microbial genomes shed light on interconnected biogeochemical processes in an aquifer system.</title>
        <authorList>
            <person name="Anantharaman K."/>
            <person name="Brown C.T."/>
            <person name="Hug L.A."/>
            <person name="Sharon I."/>
            <person name="Castelle C.J."/>
            <person name="Probst A.J."/>
            <person name="Thomas B.C."/>
            <person name="Singh A."/>
            <person name="Wilkins M.J."/>
            <person name="Karaoz U."/>
            <person name="Brodie E.L."/>
            <person name="Williams K.H."/>
            <person name="Hubbard S.S."/>
            <person name="Banfield J.F."/>
        </authorList>
    </citation>
    <scope>NUCLEOTIDE SEQUENCE [LARGE SCALE GENOMIC DNA]</scope>
</reference>
<evidence type="ECO:0000313" key="3">
    <source>
        <dbReference type="Proteomes" id="UP000177876"/>
    </source>
</evidence>
<protein>
    <recommendedName>
        <fullName evidence="1">Nmd3 N-terminal domain-containing protein</fullName>
    </recommendedName>
</protein>
<dbReference type="STRING" id="1797197.A2Y75_08740"/>
<dbReference type="InterPro" id="IPR007064">
    <property type="entry name" value="Nmd3_N"/>
</dbReference>
<dbReference type="AlphaFoldDB" id="A0A1F2WIH7"/>
<accession>A0A1F2WIH7</accession>
<gene>
    <name evidence="2" type="ORF">A2Y75_08740</name>
</gene>
<dbReference type="Pfam" id="PF04981">
    <property type="entry name" value="NMD3"/>
    <property type="match status" value="1"/>
</dbReference>
<evidence type="ECO:0000313" key="2">
    <source>
        <dbReference type="EMBL" id="OFW56641.1"/>
    </source>
</evidence>
<organism evidence="2 3">
    <name type="scientific">Candidatus Solincola sediminis</name>
    <dbReference type="NCBI Taxonomy" id="1797199"/>
    <lineage>
        <taxon>Bacteria</taxon>
        <taxon>Bacillati</taxon>
        <taxon>Actinomycetota</taxon>
        <taxon>Candidatus Geothermincolia</taxon>
        <taxon>Candidatus Geothermincolales</taxon>
        <taxon>Candidatus Geothermincolaceae</taxon>
        <taxon>Candidatus Solincola</taxon>
    </lineage>
</organism>
<sequence length="139" mass="16196">MKICPSCYAVNNGQKWDFDEKAREKLMKGNGWEKHLCPGCERVARGQVDGVVHLRGDFLDTHKEEAKNLIRSVAKKKLHKNIAARIYHIEEKNGEMVIETTDRVLAERLGKEFEKAFSGHLDIKWQHDSDFARVYWTRD</sequence>
<evidence type="ECO:0000259" key="1">
    <source>
        <dbReference type="Pfam" id="PF04981"/>
    </source>
</evidence>
<name>A0A1F2WIH7_9ACTN</name>
<proteinExistence type="predicted"/>
<dbReference type="Proteomes" id="UP000177876">
    <property type="component" value="Unassembled WGS sequence"/>
</dbReference>
<dbReference type="NCBIfam" id="NF040826">
    <property type="entry name" value="lxa_BCAM0308"/>
    <property type="match status" value="1"/>
</dbReference>
<dbReference type="InterPro" id="IPR047706">
    <property type="entry name" value="BCAM0308-like"/>
</dbReference>
<comment type="caution">
    <text evidence="2">The sequence shown here is derived from an EMBL/GenBank/DDBJ whole genome shotgun (WGS) entry which is preliminary data.</text>
</comment>